<dbReference type="PRINTS" id="PR00411">
    <property type="entry name" value="PNDRDTASEI"/>
</dbReference>
<dbReference type="InterPro" id="IPR015939">
    <property type="entry name" value="Fum_Rdtase/Succ_DH_flav-like_C"/>
</dbReference>
<accession>A0A7W6CCD5</accession>
<keyword evidence="1" id="KW-0285">Flavoprotein</keyword>
<dbReference type="GO" id="GO:0009055">
    <property type="term" value="F:electron transfer activity"/>
    <property type="evidence" value="ECO:0007669"/>
    <property type="project" value="TreeGrafter"/>
</dbReference>
<dbReference type="PANTHER" id="PTHR11632:SF51">
    <property type="entry name" value="SUCCINATE DEHYDROGENASE [UBIQUINONE] FLAVOPROTEIN SUBUNIT, MITOCHONDRIAL"/>
    <property type="match status" value="1"/>
</dbReference>
<evidence type="ECO:0000259" key="5">
    <source>
        <dbReference type="Pfam" id="PF02910"/>
    </source>
</evidence>
<dbReference type="Gene3D" id="3.50.50.60">
    <property type="entry name" value="FAD/NAD(P)-binding domain"/>
    <property type="match status" value="2"/>
</dbReference>
<proteinExistence type="predicted"/>
<dbReference type="GO" id="GO:0009061">
    <property type="term" value="P:anaerobic respiration"/>
    <property type="evidence" value="ECO:0007669"/>
    <property type="project" value="TreeGrafter"/>
</dbReference>
<evidence type="ECO:0000256" key="3">
    <source>
        <dbReference type="SAM" id="MobiDB-lite"/>
    </source>
</evidence>
<keyword evidence="2" id="KW-0560">Oxidoreductase</keyword>
<evidence type="ECO:0000259" key="4">
    <source>
        <dbReference type="Pfam" id="PF00890"/>
    </source>
</evidence>
<dbReference type="InterPro" id="IPR036188">
    <property type="entry name" value="FAD/NAD-bd_sf"/>
</dbReference>
<protein>
    <submittedName>
        <fullName evidence="6">Succinate dehydrogenase/fumarate reductase flavoprotein subunit</fullName>
    </submittedName>
</protein>
<evidence type="ECO:0000313" key="6">
    <source>
        <dbReference type="EMBL" id="MBB3953984.1"/>
    </source>
</evidence>
<evidence type="ECO:0000313" key="7">
    <source>
        <dbReference type="Proteomes" id="UP000548867"/>
    </source>
</evidence>
<gene>
    <name evidence="6" type="ORF">GGR38_000911</name>
</gene>
<dbReference type="Pfam" id="PF02910">
    <property type="entry name" value="Succ_DH_flav_C"/>
    <property type="match status" value="1"/>
</dbReference>
<dbReference type="Pfam" id="PF00890">
    <property type="entry name" value="FAD_binding_2"/>
    <property type="match status" value="2"/>
</dbReference>
<dbReference type="Proteomes" id="UP000548867">
    <property type="component" value="Unassembled WGS sequence"/>
</dbReference>
<dbReference type="RefSeq" id="WP_343058980.1">
    <property type="nucleotide sequence ID" value="NZ_JACIDX010000003.1"/>
</dbReference>
<dbReference type="InterPro" id="IPR030664">
    <property type="entry name" value="SdhA/FrdA/AprA"/>
</dbReference>
<dbReference type="AlphaFoldDB" id="A0A7W6CCD5"/>
<feature type="region of interest" description="Disordered" evidence="3">
    <location>
        <begin position="484"/>
        <end position="504"/>
    </location>
</feature>
<comment type="caution">
    <text evidence="6">The sequence shown here is derived from an EMBL/GenBank/DDBJ whole genome shotgun (WGS) entry which is preliminary data.</text>
</comment>
<dbReference type="EMBL" id="JACIDX010000003">
    <property type="protein sequence ID" value="MBB3953984.1"/>
    <property type="molecule type" value="Genomic_DNA"/>
</dbReference>
<feature type="domain" description="FAD-dependent oxidoreductase 2 FAD-binding" evidence="4">
    <location>
        <begin position="8"/>
        <end position="59"/>
    </location>
</feature>
<dbReference type="InterPro" id="IPR037099">
    <property type="entry name" value="Fum_R/Succ_DH_flav-like_C_sf"/>
</dbReference>
<dbReference type="Gene3D" id="1.20.58.100">
    <property type="entry name" value="Fumarate reductase/succinate dehydrogenase flavoprotein-like, C-terminal domain"/>
    <property type="match status" value="1"/>
</dbReference>
<feature type="domain" description="FAD-dependent oxidoreductase 2 FAD-binding" evidence="4">
    <location>
        <begin position="117"/>
        <end position="358"/>
    </location>
</feature>
<sequence length="521" mass="54949">MSIHLETDVLIIGGGMAAGWAAIAAAQAGARVVVADKGYMGTSGVTAMGGPNHWWVAPDPARREEAIARQSGKAQGLGDPEWMARILDLTWRYLPSLAPHYPFGSDGAGGTYYSGVRGSEYMRALRLAALNAGVTVLDHHPAIELLRDDEGRIAGARGHALRARLDWEIRSHATILATGGNAFRSGLIGSHTNTGDGQLMAAEAGVALSGMEFGPSWSISPAWASTRTLPYTGAVYYDADGRELDIPPSRAAGHAHNRALGHAMLAGPVLADLSHAPKALRPILRQIQPFTPAPFERRGIDLFRDRFPVKLFGEGTIRGTGGLDLTDAECRTSAPGLFAIGDAATRELVAGANSGGGAVNSAWALSSGRIAGTAAARESLARKGASAPVHGLGRIAIAPHHAERTIDVTAIHRAVDHEIHGYAHVFTRDEASYAASGERLEAIWSELSAHGRARGPALVSLRETAALVAGARWTIAAARGRKESRGLHQRADYPEATGPTQRQRVSGLDTICIHSQQAEFA</sequence>
<dbReference type="InterPro" id="IPR003953">
    <property type="entry name" value="FAD-dep_OxRdtase_2_FAD-bd"/>
</dbReference>
<dbReference type="SUPFAM" id="SSF51905">
    <property type="entry name" value="FAD/NAD(P)-binding domain"/>
    <property type="match status" value="1"/>
</dbReference>
<reference evidence="6 7" key="1">
    <citation type="submission" date="2020-08" db="EMBL/GenBank/DDBJ databases">
        <title>Genomic Encyclopedia of Type Strains, Phase IV (KMG-IV): sequencing the most valuable type-strain genomes for metagenomic binning, comparative biology and taxonomic classification.</title>
        <authorList>
            <person name="Goeker M."/>
        </authorList>
    </citation>
    <scope>NUCLEOTIDE SEQUENCE [LARGE SCALE GENOMIC DNA]</scope>
    <source>
        <strain evidence="6 7">DSM 27057</strain>
    </source>
</reference>
<keyword evidence="7" id="KW-1185">Reference proteome</keyword>
<feature type="compositionally biased region" description="Basic and acidic residues" evidence="3">
    <location>
        <begin position="484"/>
        <end position="493"/>
    </location>
</feature>
<dbReference type="GO" id="GO:0000104">
    <property type="term" value="F:succinate dehydrogenase activity"/>
    <property type="evidence" value="ECO:0007669"/>
    <property type="project" value="TreeGrafter"/>
</dbReference>
<feature type="domain" description="Fumarate reductase/succinate dehydrogenase flavoprotein-like C-terminal" evidence="5">
    <location>
        <begin position="449"/>
        <end position="495"/>
    </location>
</feature>
<dbReference type="GO" id="GO:0050660">
    <property type="term" value="F:flavin adenine dinucleotide binding"/>
    <property type="evidence" value="ECO:0007669"/>
    <property type="project" value="TreeGrafter"/>
</dbReference>
<dbReference type="SUPFAM" id="SSF46977">
    <property type="entry name" value="Succinate dehydrogenase/fumarate reductase flavoprotein C-terminal domain"/>
    <property type="match status" value="1"/>
</dbReference>
<name>A0A7W6CCD5_9SPHN</name>
<evidence type="ECO:0000256" key="1">
    <source>
        <dbReference type="ARBA" id="ARBA00022630"/>
    </source>
</evidence>
<dbReference type="GO" id="GO:0005886">
    <property type="term" value="C:plasma membrane"/>
    <property type="evidence" value="ECO:0007669"/>
    <property type="project" value="TreeGrafter"/>
</dbReference>
<organism evidence="6 7">
    <name type="scientific">Novosphingobium sediminicola</name>
    <dbReference type="NCBI Taxonomy" id="563162"/>
    <lineage>
        <taxon>Bacteria</taxon>
        <taxon>Pseudomonadati</taxon>
        <taxon>Pseudomonadota</taxon>
        <taxon>Alphaproteobacteria</taxon>
        <taxon>Sphingomonadales</taxon>
        <taxon>Sphingomonadaceae</taxon>
        <taxon>Novosphingobium</taxon>
    </lineage>
</organism>
<dbReference type="PANTHER" id="PTHR11632">
    <property type="entry name" value="SUCCINATE DEHYDROGENASE 2 FLAVOPROTEIN SUBUNIT"/>
    <property type="match status" value="1"/>
</dbReference>
<dbReference type="PRINTS" id="PR00368">
    <property type="entry name" value="FADPNR"/>
</dbReference>
<evidence type="ECO:0000256" key="2">
    <source>
        <dbReference type="ARBA" id="ARBA00023002"/>
    </source>
</evidence>